<name>A0A4P9VNZ9_9GAMM</name>
<dbReference type="InterPro" id="IPR010982">
    <property type="entry name" value="Lambda_DNA-bd_dom_sf"/>
</dbReference>
<protein>
    <submittedName>
        <fullName evidence="1">Uncharacterized protein</fullName>
    </submittedName>
</protein>
<dbReference type="Proteomes" id="UP000257039">
    <property type="component" value="Unassembled WGS sequence"/>
</dbReference>
<evidence type="ECO:0000313" key="2">
    <source>
        <dbReference type="Proteomes" id="UP000257039"/>
    </source>
</evidence>
<keyword evidence="2" id="KW-1185">Reference proteome</keyword>
<dbReference type="GO" id="GO:0003677">
    <property type="term" value="F:DNA binding"/>
    <property type="evidence" value="ECO:0007669"/>
    <property type="project" value="InterPro"/>
</dbReference>
<dbReference type="RefSeq" id="WP_094787740.1">
    <property type="nucleotide sequence ID" value="NZ_NDXW01000001.1"/>
</dbReference>
<dbReference type="SUPFAM" id="SSF47413">
    <property type="entry name" value="lambda repressor-like DNA-binding domains"/>
    <property type="match status" value="1"/>
</dbReference>
<gene>
    <name evidence="1" type="ORF">B9G39_14950</name>
</gene>
<organism evidence="1 2">
    <name type="scientific">Zooshikella ganghwensis</name>
    <dbReference type="NCBI Taxonomy" id="202772"/>
    <lineage>
        <taxon>Bacteria</taxon>
        <taxon>Pseudomonadati</taxon>
        <taxon>Pseudomonadota</taxon>
        <taxon>Gammaproteobacteria</taxon>
        <taxon>Oceanospirillales</taxon>
        <taxon>Zooshikellaceae</taxon>
        <taxon>Zooshikella</taxon>
    </lineage>
</organism>
<evidence type="ECO:0000313" key="1">
    <source>
        <dbReference type="EMBL" id="RDH44626.1"/>
    </source>
</evidence>
<proteinExistence type="predicted"/>
<reference evidence="1 2" key="1">
    <citation type="submission" date="2017-04" db="EMBL/GenBank/DDBJ databases">
        <title>Draft genome sequence of Zooshikella ganghwensis VG4 isolated from Red Sea sediments.</title>
        <authorList>
            <person name="Rehman Z."/>
            <person name="Alam I."/>
            <person name="Kamau A."/>
            <person name="Bajic V."/>
            <person name="Leiknes T."/>
        </authorList>
    </citation>
    <scope>NUCLEOTIDE SEQUENCE [LARGE SCALE GENOMIC DNA]</scope>
    <source>
        <strain evidence="1 2">VG4</strain>
    </source>
</reference>
<comment type="caution">
    <text evidence="1">The sequence shown here is derived from an EMBL/GenBank/DDBJ whole genome shotgun (WGS) entry which is preliminary data.</text>
</comment>
<sequence length="90" mass="10475">MARLKDELRSKQITQRKLADRVKLPRSTFNRHLNTGHIRLCDYLKAYEVLGLEYPVVLSDKEYELLKASRGLSGDDYNVVLSVINQLNRK</sequence>
<accession>A0A4P9VNZ9</accession>
<dbReference type="AlphaFoldDB" id="A0A4P9VNZ9"/>
<dbReference type="EMBL" id="NDXW01000001">
    <property type="protein sequence ID" value="RDH44626.1"/>
    <property type="molecule type" value="Genomic_DNA"/>
</dbReference>